<organism evidence="6 7">
    <name type="scientific">[Clostridium] hylemonae DSM 15053</name>
    <dbReference type="NCBI Taxonomy" id="553973"/>
    <lineage>
        <taxon>Bacteria</taxon>
        <taxon>Bacillati</taxon>
        <taxon>Bacillota</taxon>
        <taxon>Clostridia</taxon>
        <taxon>Lachnospirales</taxon>
        <taxon>Lachnospiraceae</taxon>
    </lineage>
</organism>
<keyword evidence="7" id="KW-1185">Reference proteome</keyword>
<dbReference type="RefSeq" id="WP_006442991.1">
    <property type="nucleotide sequence ID" value="NZ_CP036524.1"/>
</dbReference>
<keyword evidence="6" id="KW-0670">Pyruvate</keyword>
<sequence length="794" mass="88696">MRIEKILDAGELTELAKKRFQEERGVDHLEGWFLAKEIMRECDSKYKEEPDCIRTAKTLAAVAEKLPLWLSDHQVFAGTQDDAFARSYALINPAFSVDSFTGYCDPVAVFGDIDPAGDITRERIEELKEYNTKTAFSRALCSAYDKAGDDTSEAIYFIEQVTGHLIPDMRPVLRIGVEGLKRRIDEQRGKETDVQKLAYYEAMDTALGAVLVIAERYAALAEEKAAAAAGKDRERFLLMAETLKNVPLHGACNLYEAIQSFLLMWQVMCLEQTPNPYAFSVGNADRIFEPYRLAENTDREMAAALLKHLLVFYNVADRSWAISQNLIIGGKSNTGEDMTNVTSYALLDAYYDMNLPQPILSVKLHKNTPNELYESLGRFLFTPGCLTPSFFNDDSVFEILREKNKVDPEDLEDYSVAGCQEPLIMGKDNGNTTNSWLNMAKVLELSLNGGVSTISGKKFGRSSEEFGYHTDLELLQNIRTVFYENLELYVDRMTACANAASGAVSLLQVPFLSTLMGGIESGIDVRDTKAQGTKYNGSGCLIHGLSVVADSFAAIDTLLAERPEDAGRMLEALRDNFEHDPEMRQYLMKAEKYGNNIAKVDDEAAEIAGRVSDLVASRKNYLGNPFRADWASPSTHLLYGYWVGATPDGRKAREQLGYGIDPLYGEAHSGLGFRMLSNMKLPFDKMNGGCASHLGVNPNYFKAETFEGKGLEFKDKIIAPLFYNPKKEGIAPFYLYVNVTTPEMLRKVLDNPKKYAPGGVYIMRIHGTFVNFLDLSPDIQEDIIKRLDMESTSM</sequence>
<reference evidence="6" key="1">
    <citation type="submission" date="2009-02" db="EMBL/GenBank/DDBJ databases">
        <authorList>
            <person name="Fulton L."/>
            <person name="Clifton S."/>
            <person name="Fulton B."/>
            <person name="Xu J."/>
            <person name="Minx P."/>
            <person name="Pepin K.H."/>
            <person name="Johnson M."/>
            <person name="Bhonagiri V."/>
            <person name="Nash W.E."/>
            <person name="Mardis E.R."/>
            <person name="Wilson R.K."/>
        </authorList>
    </citation>
    <scope>NUCLEOTIDE SEQUENCE [LARGE SCALE GENOMIC DNA]</scope>
    <source>
        <strain evidence="6">DSM 15053</strain>
    </source>
</reference>
<evidence type="ECO:0000313" key="7">
    <source>
        <dbReference type="Proteomes" id="UP000004893"/>
    </source>
</evidence>
<dbReference type="AlphaFoldDB" id="C0C0P7"/>
<protein>
    <submittedName>
        <fullName evidence="6">Pyruvate formate lyase</fullName>
    </submittedName>
</protein>
<keyword evidence="1" id="KW-0556">Organic radical</keyword>
<comment type="caution">
    <text evidence="3">Lacks conserved residue(s) required for the propagation of feature annotation.</text>
</comment>
<comment type="caution">
    <text evidence="6">The sequence shown here is derived from an EMBL/GenBank/DDBJ whole genome shotgun (WGS) entry which is preliminary data.</text>
</comment>
<dbReference type="HOGENOM" id="CLU_353665_0_0_9"/>
<evidence type="ECO:0000256" key="2">
    <source>
        <dbReference type="ARBA" id="ARBA00023239"/>
    </source>
</evidence>
<feature type="domain" description="Glycine radical" evidence="4">
    <location>
        <begin position="658"/>
        <end position="792"/>
    </location>
</feature>
<keyword evidence="2 6" id="KW-0456">Lyase</keyword>
<dbReference type="InterPro" id="IPR051215">
    <property type="entry name" value="GRE"/>
</dbReference>
<evidence type="ECO:0000313" key="6">
    <source>
        <dbReference type="EMBL" id="EEG74384.1"/>
    </source>
</evidence>
<dbReference type="InterPro" id="IPR001150">
    <property type="entry name" value="Gly_radical"/>
</dbReference>
<dbReference type="PANTHER" id="PTHR43641:SF2">
    <property type="entry name" value="DEHYDRATASE YBIW-RELATED"/>
    <property type="match status" value="1"/>
</dbReference>
<dbReference type="InterPro" id="IPR004184">
    <property type="entry name" value="PFL_dom"/>
</dbReference>
<dbReference type="PANTHER" id="PTHR43641">
    <property type="entry name" value="FORMATE ACETYLTRANSFERASE 3-RELATED"/>
    <property type="match status" value="1"/>
</dbReference>
<feature type="domain" description="PFL" evidence="5">
    <location>
        <begin position="10"/>
        <end position="651"/>
    </location>
</feature>
<dbReference type="SUPFAM" id="SSF51998">
    <property type="entry name" value="PFL-like glycyl radical enzymes"/>
    <property type="match status" value="1"/>
</dbReference>
<evidence type="ECO:0000256" key="3">
    <source>
        <dbReference type="PROSITE-ProRule" id="PRU00493"/>
    </source>
</evidence>
<dbReference type="Pfam" id="PF02901">
    <property type="entry name" value="PFL-like"/>
    <property type="match status" value="1"/>
</dbReference>
<gene>
    <name evidence="6" type="ORF">CLOHYLEM_05651</name>
</gene>
<evidence type="ECO:0000259" key="5">
    <source>
        <dbReference type="PROSITE" id="PS51554"/>
    </source>
</evidence>
<dbReference type="Gene3D" id="3.20.70.20">
    <property type="match status" value="1"/>
</dbReference>
<evidence type="ECO:0000256" key="1">
    <source>
        <dbReference type="ARBA" id="ARBA00022818"/>
    </source>
</evidence>
<proteinExistence type="predicted"/>
<dbReference type="EMBL" id="ABYI02000020">
    <property type="protein sequence ID" value="EEG74384.1"/>
    <property type="molecule type" value="Genomic_DNA"/>
</dbReference>
<dbReference type="PROSITE" id="PS51554">
    <property type="entry name" value="PFL"/>
    <property type="match status" value="1"/>
</dbReference>
<dbReference type="PROSITE" id="PS51149">
    <property type="entry name" value="GLY_RADICAL_2"/>
    <property type="match status" value="1"/>
</dbReference>
<dbReference type="GO" id="GO:0005829">
    <property type="term" value="C:cytosol"/>
    <property type="evidence" value="ECO:0007669"/>
    <property type="project" value="TreeGrafter"/>
</dbReference>
<evidence type="ECO:0000259" key="4">
    <source>
        <dbReference type="PROSITE" id="PS51149"/>
    </source>
</evidence>
<name>C0C0P7_9FIRM</name>
<dbReference type="GO" id="GO:0016829">
    <property type="term" value="F:lyase activity"/>
    <property type="evidence" value="ECO:0007669"/>
    <property type="project" value="UniProtKB-KW"/>
</dbReference>
<dbReference type="STRING" id="553973.CLOHYLEM_05651"/>
<dbReference type="eggNOG" id="COG1882">
    <property type="taxonomic scope" value="Bacteria"/>
</dbReference>
<dbReference type="OrthoDB" id="1924798at2"/>
<dbReference type="Proteomes" id="UP000004893">
    <property type="component" value="Unassembled WGS sequence"/>
</dbReference>
<reference evidence="6" key="2">
    <citation type="submission" date="2013-06" db="EMBL/GenBank/DDBJ databases">
        <title>Draft genome sequence of Clostridium hylemonae (DSM 15053).</title>
        <authorList>
            <person name="Sudarsanam P."/>
            <person name="Ley R."/>
            <person name="Guruge J."/>
            <person name="Turnbaugh P.J."/>
            <person name="Mahowald M."/>
            <person name="Liep D."/>
            <person name="Gordon J."/>
        </authorList>
    </citation>
    <scope>NUCLEOTIDE SEQUENCE</scope>
    <source>
        <strain evidence="6">DSM 15053</strain>
    </source>
</reference>
<accession>C0C0P7</accession>